<dbReference type="Proteomes" id="UP000318470">
    <property type="component" value="Segment"/>
</dbReference>
<dbReference type="GeneID" id="55616195"/>
<reference evidence="1 2" key="1">
    <citation type="submission" date="2019-04" db="EMBL/GenBank/DDBJ databases">
        <authorList>
            <person name="Gao M."/>
            <person name="Bai C."/>
            <person name="Tong Y."/>
            <person name="Xu X."/>
        </authorList>
    </citation>
    <scope>NUCLEOTIDE SEQUENCE [LARGE SCALE GENOMIC DNA]</scope>
    <source>
        <strain evidence="1 2">Vibrio alginolyticus VA1</strain>
    </source>
</reference>
<dbReference type="KEGG" id="vg:55616195"/>
<evidence type="ECO:0000313" key="1">
    <source>
        <dbReference type="EMBL" id="QDB73358.1"/>
    </source>
</evidence>
<organism evidence="1 2">
    <name type="scientific">Vibrio phage VAP7</name>
    <dbReference type="NCBI Taxonomy" id="2584487"/>
    <lineage>
        <taxon>Viruses</taxon>
        <taxon>Duplodnaviria</taxon>
        <taxon>Heunggongvirae</taxon>
        <taxon>Uroviricota</taxon>
        <taxon>Caudoviricetes</taxon>
        <taxon>Pantevenvirales</taxon>
        <taxon>Ackermannviridae</taxon>
        <taxon>Vapseptimavirus</taxon>
        <taxon>Vapseptimavirus VAP7</taxon>
    </lineage>
</organism>
<protein>
    <submittedName>
        <fullName evidence="1">Uncharacterized protein</fullName>
    </submittedName>
</protein>
<name>A0A4Y5TVJ3_9CAUD</name>
<evidence type="ECO:0000313" key="2">
    <source>
        <dbReference type="Proteomes" id="UP000318470"/>
    </source>
</evidence>
<keyword evidence="2" id="KW-1185">Reference proteome</keyword>
<accession>A0A4Y5TVJ3</accession>
<proteinExistence type="predicted"/>
<sequence length="139" mass="16225">MSLSSYYEHLLLNPGQHNNLSGQYVILEHGFNGNYINGMSIGPEFVVEHKEHYNKPVFAKILGAWSDPTDMDIHFRVALLEDNKETAHITTKLGRITERHYLEQVNSIEEIQCWTMISRERYIDLITYKAEDEIDAEHF</sequence>
<dbReference type="RefSeq" id="YP_009845832.1">
    <property type="nucleotide sequence ID" value="NC_048765.1"/>
</dbReference>
<dbReference type="EMBL" id="MK795384">
    <property type="protein sequence ID" value="QDB73358.1"/>
    <property type="molecule type" value="Genomic_DNA"/>
</dbReference>